<dbReference type="AlphaFoldDB" id="A0A1Z5SQR7"/>
<feature type="transmembrane region" description="Helical" evidence="7">
    <location>
        <begin position="451"/>
        <end position="469"/>
    </location>
</feature>
<dbReference type="PANTHER" id="PTHR45649:SF20">
    <property type="entry name" value="TRANSPORTER, PUTATIVE (EUROFUNG)-RELATED"/>
    <property type="match status" value="1"/>
</dbReference>
<dbReference type="FunCoup" id="A0A1Z5SQR7">
    <property type="interactions" value="190"/>
</dbReference>
<evidence type="ECO:0000313" key="8">
    <source>
        <dbReference type="EMBL" id="OTA23186.1"/>
    </source>
</evidence>
<comment type="caution">
    <text evidence="8">The sequence shown here is derived from an EMBL/GenBank/DDBJ whole genome shotgun (WGS) entry which is preliminary data.</text>
</comment>
<keyword evidence="2" id="KW-0813">Transport</keyword>
<evidence type="ECO:0000256" key="5">
    <source>
        <dbReference type="ARBA" id="ARBA00023136"/>
    </source>
</evidence>
<keyword evidence="3 7" id="KW-0812">Transmembrane</keyword>
<proteinExistence type="predicted"/>
<dbReference type="STRING" id="1157616.A0A1Z5SQR7"/>
<evidence type="ECO:0000256" key="7">
    <source>
        <dbReference type="SAM" id="Phobius"/>
    </source>
</evidence>
<keyword evidence="5 7" id="KW-0472">Membrane</keyword>
<feature type="transmembrane region" description="Helical" evidence="7">
    <location>
        <begin position="48"/>
        <end position="68"/>
    </location>
</feature>
<evidence type="ECO:0000256" key="3">
    <source>
        <dbReference type="ARBA" id="ARBA00022692"/>
    </source>
</evidence>
<feature type="transmembrane region" description="Helical" evidence="7">
    <location>
        <begin position="202"/>
        <end position="221"/>
    </location>
</feature>
<evidence type="ECO:0000256" key="6">
    <source>
        <dbReference type="SAM" id="MobiDB-lite"/>
    </source>
</evidence>
<organism evidence="8 9">
    <name type="scientific">Hortaea werneckii EXF-2000</name>
    <dbReference type="NCBI Taxonomy" id="1157616"/>
    <lineage>
        <taxon>Eukaryota</taxon>
        <taxon>Fungi</taxon>
        <taxon>Dikarya</taxon>
        <taxon>Ascomycota</taxon>
        <taxon>Pezizomycotina</taxon>
        <taxon>Dothideomycetes</taxon>
        <taxon>Dothideomycetidae</taxon>
        <taxon>Mycosphaerellales</taxon>
        <taxon>Teratosphaeriaceae</taxon>
        <taxon>Hortaea</taxon>
    </lineage>
</organism>
<feature type="transmembrane region" description="Helical" evidence="7">
    <location>
        <begin position="123"/>
        <end position="142"/>
    </location>
</feature>
<sequence length="516" mass="56573">MEKDQPSILTSTPTSPIDKDVGSVLDADEMRLAEMGHKQELQRHFTKLSLVGLASTTTISWTGLGLGLTTEIAAGGPGAVIYGFILVFVLQCFLGSSLAEFVSSYPTEGAMYHWIAAIAPRRVMGFLSFMTGYFTVFGWVFTTASTNLIYAQTLMALVALYHPGMTIQTWRTFVAYEGLNMITALVVLYGNKLIPSLNRFSLFYLQIGYFTVMVTVAACAPKYQSSKFVFRNWINTTGWENQVICFITGLVNPLYSLGGLDGVSHITEEMPNPSKNAPLAIAITLSIAFVTGITYLITLMFSVQDWTALSNSNTQLPLAELFRQATSNAGGAFALTFLIFIALGPCVVGSQLSTGRMFWAFSRDGALPFSEFWSKIHPSKRIPFNAQLAVYGIVGALGCLYLGSSTAFNSLMGTAVTVNNSAYMVPILTNLLTGRRNMHKGSFFMSGWKGFAVNTITVCWLSFAIVFFSFPYYKPVTARNMNYTCVVVGGLALLQLGWWFCVGKGYSLRMLKAKET</sequence>
<feature type="transmembrane region" description="Helical" evidence="7">
    <location>
        <begin position="279"/>
        <end position="303"/>
    </location>
</feature>
<dbReference type="OrthoDB" id="2417308at2759"/>
<dbReference type="Pfam" id="PF13520">
    <property type="entry name" value="AA_permease_2"/>
    <property type="match status" value="1"/>
</dbReference>
<dbReference type="VEuPathDB" id="FungiDB:BTJ68_13236"/>
<dbReference type="GO" id="GO:0022857">
    <property type="term" value="F:transmembrane transporter activity"/>
    <property type="evidence" value="ECO:0007669"/>
    <property type="project" value="InterPro"/>
</dbReference>
<dbReference type="Proteomes" id="UP000194280">
    <property type="component" value="Unassembled WGS sequence"/>
</dbReference>
<feature type="transmembrane region" description="Helical" evidence="7">
    <location>
        <begin position="173"/>
        <end position="190"/>
    </location>
</feature>
<dbReference type="Gene3D" id="1.20.1740.10">
    <property type="entry name" value="Amino acid/polyamine transporter I"/>
    <property type="match status" value="1"/>
</dbReference>
<protein>
    <recommendedName>
        <fullName evidence="10">Choline transport protein</fullName>
    </recommendedName>
</protein>
<evidence type="ECO:0008006" key="10">
    <source>
        <dbReference type="Google" id="ProtNLM"/>
    </source>
</evidence>
<dbReference type="EMBL" id="MUNK01000313">
    <property type="protein sequence ID" value="OTA23186.1"/>
    <property type="molecule type" value="Genomic_DNA"/>
</dbReference>
<dbReference type="PANTHER" id="PTHR45649">
    <property type="entry name" value="AMINO-ACID PERMEASE BAT1"/>
    <property type="match status" value="1"/>
</dbReference>
<dbReference type="InParanoid" id="A0A1Z5SQR7"/>
<keyword evidence="4 7" id="KW-1133">Transmembrane helix</keyword>
<feature type="transmembrane region" description="Helical" evidence="7">
    <location>
        <begin position="384"/>
        <end position="404"/>
    </location>
</feature>
<name>A0A1Z5SQR7_HORWE</name>
<feature type="transmembrane region" description="Helical" evidence="7">
    <location>
        <begin position="80"/>
        <end position="102"/>
    </location>
</feature>
<evidence type="ECO:0000313" key="9">
    <source>
        <dbReference type="Proteomes" id="UP000194280"/>
    </source>
</evidence>
<dbReference type="GO" id="GO:0016020">
    <property type="term" value="C:membrane"/>
    <property type="evidence" value="ECO:0007669"/>
    <property type="project" value="UniProtKB-SubCell"/>
</dbReference>
<feature type="transmembrane region" description="Helical" evidence="7">
    <location>
        <begin position="481"/>
        <end position="502"/>
    </location>
</feature>
<keyword evidence="9" id="KW-1185">Reference proteome</keyword>
<feature type="region of interest" description="Disordered" evidence="6">
    <location>
        <begin position="1"/>
        <end position="20"/>
    </location>
</feature>
<evidence type="ECO:0000256" key="2">
    <source>
        <dbReference type="ARBA" id="ARBA00022448"/>
    </source>
</evidence>
<accession>A0A1Z5SQR7</accession>
<dbReference type="InterPro" id="IPR002293">
    <property type="entry name" value="AA/rel_permease1"/>
</dbReference>
<evidence type="ECO:0000256" key="1">
    <source>
        <dbReference type="ARBA" id="ARBA00004141"/>
    </source>
</evidence>
<feature type="transmembrane region" description="Helical" evidence="7">
    <location>
        <begin position="329"/>
        <end position="348"/>
    </location>
</feature>
<evidence type="ECO:0000256" key="4">
    <source>
        <dbReference type="ARBA" id="ARBA00022989"/>
    </source>
</evidence>
<comment type="subcellular location">
    <subcellularLocation>
        <location evidence="1">Membrane</location>
        <topology evidence="1">Multi-pass membrane protein</topology>
    </subcellularLocation>
</comment>
<dbReference type="PIRSF" id="PIRSF006060">
    <property type="entry name" value="AA_transporter"/>
    <property type="match status" value="1"/>
</dbReference>
<gene>
    <name evidence="8" type="ORF">BTJ68_13236</name>
</gene>
<reference evidence="8 9" key="1">
    <citation type="submission" date="2017-01" db="EMBL/GenBank/DDBJ databases">
        <title>The recent genome duplication of the halophilic yeast Hortaea werneckii: insights from long-read sequencing.</title>
        <authorList>
            <person name="Sinha S."/>
            <person name="Flibotte S."/>
            <person name="Neira M."/>
            <person name="Lenassi M."/>
            <person name="Gostincar C."/>
            <person name="Stajich J.E."/>
            <person name="Nislow C.E."/>
        </authorList>
    </citation>
    <scope>NUCLEOTIDE SEQUENCE [LARGE SCALE GENOMIC DNA]</scope>
    <source>
        <strain evidence="8 9">EXF-2000</strain>
    </source>
</reference>